<comment type="caution">
    <text evidence="1">The sequence shown here is derived from an EMBL/GenBank/DDBJ whole genome shotgun (WGS) entry which is preliminary data.</text>
</comment>
<evidence type="ECO:0000313" key="2">
    <source>
        <dbReference type="Proteomes" id="UP000569951"/>
    </source>
</evidence>
<accession>A0A841I2X1</accession>
<dbReference type="EMBL" id="JACHHG010000007">
    <property type="protein sequence ID" value="MBB6098719.1"/>
    <property type="molecule type" value="Genomic_DNA"/>
</dbReference>
<sequence>MQQIRKILEMVRNGRLSDEDAARLLTALSGRLQLSESTWNAFFGLLREGEFSVEELSGLLELRAGVRRSATAHVSMGGMGSLGQDIENMTRQITGLVGHRIDRAMSGPRPGTLLRIEIETADGGQVRANLPLALAEHATKLLPQQALQAISAQGLDLEALRLLLTSQPPVGPLIELEGADGTQVRLRVE</sequence>
<dbReference type="RefSeq" id="WP_183987412.1">
    <property type="nucleotide sequence ID" value="NZ_JACHHG010000007.1"/>
</dbReference>
<dbReference type="AlphaFoldDB" id="A0A841I2X1"/>
<gene>
    <name evidence="1" type="ORF">HNR42_002154</name>
</gene>
<organism evidence="1 2">
    <name type="scientific">Deinobacterium chartae</name>
    <dbReference type="NCBI Taxonomy" id="521158"/>
    <lineage>
        <taxon>Bacteria</taxon>
        <taxon>Thermotogati</taxon>
        <taxon>Deinococcota</taxon>
        <taxon>Deinococci</taxon>
        <taxon>Deinococcales</taxon>
        <taxon>Deinococcaceae</taxon>
        <taxon>Deinobacterium</taxon>
    </lineage>
</organism>
<keyword evidence="2" id="KW-1185">Reference proteome</keyword>
<proteinExistence type="predicted"/>
<dbReference type="Proteomes" id="UP000569951">
    <property type="component" value="Unassembled WGS sequence"/>
</dbReference>
<protein>
    <submittedName>
        <fullName evidence="1">Uncharacterized protein</fullName>
    </submittedName>
</protein>
<name>A0A841I2X1_9DEIO</name>
<reference evidence="1 2" key="1">
    <citation type="submission" date="2020-08" db="EMBL/GenBank/DDBJ databases">
        <title>Genomic Encyclopedia of Type Strains, Phase IV (KMG-IV): sequencing the most valuable type-strain genomes for metagenomic binning, comparative biology and taxonomic classification.</title>
        <authorList>
            <person name="Goeker M."/>
        </authorList>
    </citation>
    <scope>NUCLEOTIDE SEQUENCE [LARGE SCALE GENOMIC DNA]</scope>
    <source>
        <strain evidence="1 2">DSM 21458</strain>
    </source>
</reference>
<evidence type="ECO:0000313" key="1">
    <source>
        <dbReference type="EMBL" id="MBB6098719.1"/>
    </source>
</evidence>